<proteinExistence type="predicted"/>
<protein>
    <submittedName>
        <fullName evidence="1">Uncharacterized protein</fullName>
    </submittedName>
</protein>
<dbReference type="InterPro" id="IPR053085">
    <property type="entry name" value="Jasmonate-induced_protein"/>
</dbReference>
<name>A0AAW1I4F7_SAPOF</name>
<sequence>MAKELNKSPNGARLTLINKTLSTLSFVKSIEWVVGNVATPGFPASIGPGVAETFSHLRTTSNAGSRAALVYSGTNAAKEPCAWILAWSAPNYSYLQDRVYVLCGPKTLIDSMTDDQILMFLNSSLDTSNATNLGTKTSANATIDDSNGNMATVGANFALIP</sequence>
<dbReference type="AlphaFoldDB" id="A0AAW1I4F7"/>
<organism evidence="1 2">
    <name type="scientific">Saponaria officinalis</name>
    <name type="common">Common soapwort</name>
    <name type="synonym">Lychnis saponaria</name>
    <dbReference type="NCBI Taxonomy" id="3572"/>
    <lineage>
        <taxon>Eukaryota</taxon>
        <taxon>Viridiplantae</taxon>
        <taxon>Streptophyta</taxon>
        <taxon>Embryophyta</taxon>
        <taxon>Tracheophyta</taxon>
        <taxon>Spermatophyta</taxon>
        <taxon>Magnoliopsida</taxon>
        <taxon>eudicotyledons</taxon>
        <taxon>Gunneridae</taxon>
        <taxon>Pentapetalae</taxon>
        <taxon>Caryophyllales</taxon>
        <taxon>Caryophyllaceae</taxon>
        <taxon>Caryophylleae</taxon>
        <taxon>Saponaria</taxon>
    </lineage>
</organism>
<reference evidence="1" key="1">
    <citation type="submission" date="2024-03" db="EMBL/GenBank/DDBJ databases">
        <title>WGS assembly of Saponaria officinalis var. Norfolk2.</title>
        <authorList>
            <person name="Jenkins J."/>
            <person name="Shu S."/>
            <person name="Grimwood J."/>
            <person name="Barry K."/>
            <person name="Goodstein D."/>
            <person name="Schmutz J."/>
            <person name="Leebens-Mack J."/>
            <person name="Osbourn A."/>
        </authorList>
    </citation>
    <scope>NUCLEOTIDE SEQUENCE [LARGE SCALE GENOMIC DNA]</scope>
    <source>
        <strain evidence="1">JIC</strain>
    </source>
</reference>
<keyword evidence="2" id="KW-1185">Reference proteome</keyword>
<evidence type="ECO:0000313" key="2">
    <source>
        <dbReference type="Proteomes" id="UP001443914"/>
    </source>
</evidence>
<dbReference type="PANTHER" id="PTHR36482">
    <property type="entry name" value="OSJNBA0024J22.15 PROTEIN"/>
    <property type="match status" value="1"/>
</dbReference>
<dbReference type="PANTHER" id="PTHR36482:SF6">
    <property type="entry name" value="JASMONATE-INDUCED PROTEIN HOMOLOG"/>
    <property type="match status" value="1"/>
</dbReference>
<dbReference type="Proteomes" id="UP001443914">
    <property type="component" value="Unassembled WGS sequence"/>
</dbReference>
<accession>A0AAW1I4F7</accession>
<dbReference type="EMBL" id="JBDFQZ010000010">
    <property type="protein sequence ID" value="KAK9683470.1"/>
    <property type="molecule type" value="Genomic_DNA"/>
</dbReference>
<gene>
    <name evidence="1" type="ORF">RND81_10G143300</name>
</gene>
<comment type="caution">
    <text evidence="1">The sequence shown here is derived from an EMBL/GenBank/DDBJ whole genome shotgun (WGS) entry which is preliminary data.</text>
</comment>
<evidence type="ECO:0000313" key="1">
    <source>
        <dbReference type="EMBL" id="KAK9683470.1"/>
    </source>
</evidence>